<dbReference type="PANTHER" id="PTHR22726">
    <property type="entry name" value="METALLOENDOPEPTIDASE OMA1"/>
    <property type="match status" value="1"/>
</dbReference>
<dbReference type="CDD" id="cd07331">
    <property type="entry name" value="M48C_Oma1_like"/>
    <property type="match status" value="1"/>
</dbReference>
<dbReference type="Proteomes" id="UP000059847">
    <property type="component" value="Chromosome"/>
</dbReference>
<dbReference type="KEGG" id="pur:AOC03_04415"/>
<dbReference type="PANTHER" id="PTHR22726:SF1">
    <property type="entry name" value="METALLOENDOPEPTIDASE OMA1, MITOCHONDRIAL"/>
    <property type="match status" value="1"/>
</dbReference>
<protein>
    <submittedName>
        <fullName evidence="9">Peptidase M48</fullName>
    </submittedName>
</protein>
<dbReference type="RefSeq" id="WP_062533775.1">
    <property type="nucleotide sequence ID" value="NZ_CP012678.1"/>
</dbReference>
<evidence type="ECO:0000256" key="7">
    <source>
        <dbReference type="SAM" id="SignalP"/>
    </source>
</evidence>
<keyword evidence="2" id="KW-0479">Metal-binding</keyword>
<dbReference type="PROSITE" id="PS51257">
    <property type="entry name" value="PROKAR_LIPOPROTEIN"/>
    <property type="match status" value="1"/>
</dbReference>
<dbReference type="GO" id="GO:0051603">
    <property type="term" value="P:proteolysis involved in protein catabolic process"/>
    <property type="evidence" value="ECO:0007669"/>
    <property type="project" value="TreeGrafter"/>
</dbReference>
<dbReference type="Gene3D" id="3.30.2010.10">
    <property type="entry name" value="Metalloproteases ('zincins'), catalytic domain"/>
    <property type="match status" value="1"/>
</dbReference>
<evidence type="ECO:0000256" key="3">
    <source>
        <dbReference type="ARBA" id="ARBA00022801"/>
    </source>
</evidence>
<evidence type="ECO:0000256" key="6">
    <source>
        <dbReference type="RuleBase" id="RU003983"/>
    </source>
</evidence>
<feature type="signal peptide" evidence="7">
    <location>
        <begin position="1"/>
        <end position="29"/>
    </location>
</feature>
<keyword evidence="7" id="KW-0732">Signal</keyword>
<dbReference type="EMBL" id="CP012678">
    <property type="protein sequence ID" value="ALF59389.1"/>
    <property type="molecule type" value="Genomic_DNA"/>
</dbReference>
<evidence type="ECO:0000313" key="10">
    <source>
        <dbReference type="Proteomes" id="UP000059847"/>
    </source>
</evidence>
<dbReference type="GO" id="GO:0004222">
    <property type="term" value="F:metalloendopeptidase activity"/>
    <property type="evidence" value="ECO:0007669"/>
    <property type="project" value="InterPro"/>
</dbReference>
<reference evidence="9 10" key="1">
    <citation type="submission" date="2015-09" db="EMBL/GenBank/DDBJ databases">
        <title>Complete genome of Psychrobacter urativorans R10.10B.</title>
        <authorList>
            <person name="See-Too W.S."/>
            <person name="Chan K.G."/>
        </authorList>
    </citation>
    <scope>NUCLEOTIDE SEQUENCE [LARGE SCALE GENOMIC DNA]</scope>
    <source>
        <strain evidence="9 10">R10.10B</strain>
    </source>
</reference>
<dbReference type="OrthoDB" id="9810445at2"/>
<comment type="similarity">
    <text evidence="6">Belongs to the peptidase M48 family.</text>
</comment>
<keyword evidence="1 6" id="KW-0645">Protease</keyword>
<keyword evidence="4 6" id="KW-0862">Zinc</keyword>
<name>A0A0M4U690_9GAMM</name>
<feature type="domain" description="Peptidase M48" evidence="8">
    <location>
        <begin position="75"/>
        <end position="256"/>
    </location>
</feature>
<comment type="cofactor">
    <cofactor evidence="6">
        <name>Zn(2+)</name>
        <dbReference type="ChEBI" id="CHEBI:29105"/>
    </cofactor>
    <text evidence="6">Binds 1 zinc ion per subunit.</text>
</comment>
<evidence type="ECO:0000256" key="2">
    <source>
        <dbReference type="ARBA" id="ARBA00022723"/>
    </source>
</evidence>
<keyword evidence="5 6" id="KW-0482">Metalloprotease</keyword>
<dbReference type="AlphaFoldDB" id="A0A0M4U690"/>
<proteinExistence type="inferred from homology"/>
<feature type="chain" id="PRO_5005802486" evidence="7">
    <location>
        <begin position="30"/>
        <end position="270"/>
    </location>
</feature>
<sequence>MKKILTTTVMAASLSILTLTGCTSTTSTGAVGVNRQQLLLVSSEQVLQLSAESYNKSIKEARAKGVLDTNAAQLNRLKGIANRLVGQVGIYRPDAAKWNWEVHTIKSNELNAFVMPGGKVMFYSGIIDRLTLTDDEIAAIMGHEMAHALREHSRERLSREYATQTGIGVAASVFGLSQGQAQLANLAGDYGLSLPHSRTQESEADQIGLELMARAGYNPQAAVTLWQKMQRASQGEPPQFLSTHPTSSNRIAQLQSLMPKVTPLYQKARR</sequence>
<keyword evidence="3 6" id="KW-0378">Hydrolase</keyword>
<keyword evidence="10" id="KW-1185">Reference proteome</keyword>
<dbReference type="InterPro" id="IPR001915">
    <property type="entry name" value="Peptidase_M48"/>
</dbReference>
<evidence type="ECO:0000256" key="1">
    <source>
        <dbReference type="ARBA" id="ARBA00022670"/>
    </source>
</evidence>
<dbReference type="InterPro" id="IPR051156">
    <property type="entry name" value="Mito/Outer_Membr_Metalloprot"/>
</dbReference>
<organism evidence="9 10">
    <name type="scientific">Psychrobacter urativorans</name>
    <dbReference type="NCBI Taxonomy" id="45610"/>
    <lineage>
        <taxon>Bacteria</taxon>
        <taxon>Pseudomonadati</taxon>
        <taxon>Pseudomonadota</taxon>
        <taxon>Gammaproteobacteria</taxon>
        <taxon>Moraxellales</taxon>
        <taxon>Moraxellaceae</taxon>
        <taxon>Psychrobacter</taxon>
    </lineage>
</organism>
<dbReference type="GO" id="GO:0046872">
    <property type="term" value="F:metal ion binding"/>
    <property type="evidence" value="ECO:0007669"/>
    <property type="project" value="UniProtKB-KW"/>
</dbReference>
<evidence type="ECO:0000256" key="5">
    <source>
        <dbReference type="ARBA" id="ARBA00023049"/>
    </source>
</evidence>
<dbReference type="GO" id="GO:0016020">
    <property type="term" value="C:membrane"/>
    <property type="evidence" value="ECO:0007669"/>
    <property type="project" value="TreeGrafter"/>
</dbReference>
<dbReference type="Pfam" id="PF01435">
    <property type="entry name" value="Peptidase_M48"/>
    <property type="match status" value="1"/>
</dbReference>
<gene>
    <name evidence="9" type="ORF">AOC03_04415</name>
</gene>
<evidence type="ECO:0000313" key="9">
    <source>
        <dbReference type="EMBL" id="ALF59389.1"/>
    </source>
</evidence>
<accession>A0A0M4U690</accession>
<evidence type="ECO:0000259" key="8">
    <source>
        <dbReference type="Pfam" id="PF01435"/>
    </source>
</evidence>
<evidence type="ECO:0000256" key="4">
    <source>
        <dbReference type="ARBA" id="ARBA00022833"/>
    </source>
</evidence>